<organism evidence="2 3">
    <name type="scientific">Gymnopus androsaceus JB14</name>
    <dbReference type="NCBI Taxonomy" id="1447944"/>
    <lineage>
        <taxon>Eukaryota</taxon>
        <taxon>Fungi</taxon>
        <taxon>Dikarya</taxon>
        <taxon>Basidiomycota</taxon>
        <taxon>Agaricomycotina</taxon>
        <taxon>Agaricomycetes</taxon>
        <taxon>Agaricomycetidae</taxon>
        <taxon>Agaricales</taxon>
        <taxon>Marasmiineae</taxon>
        <taxon>Omphalotaceae</taxon>
        <taxon>Gymnopus</taxon>
    </lineage>
</organism>
<evidence type="ECO:0000313" key="2">
    <source>
        <dbReference type="EMBL" id="KAE9408019.1"/>
    </source>
</evidence>
<sequence length="181" mass="20211">MKSEHHLYRISPIPGSIIPSPSPALIERLEIQHIVYLDAQSSRSPYDVVRLNVTRDLANTYTELKDYHKALQIIDDAIYAAAGDDAAKQEFGEAFEDSGVFYKDVEDVDRSKLDKVFDSYQAVDDLLDVRESLIRVMDLEMPGWEAKVLVEAGEKGGSSEPANNDSPVRPAESVRIERDGS</sequence>
<evidence type="ECO:0000313" key="3">
    <source>
        <dbReference type="Proteomes" id="UP000799118"/>
    </source>
</evidence>
<name>A0A6A4IBS4_9AGAR</name>
<evidence type="ECO:0000256" key="1">
    <source>
        <dbReference type="SAM" id="MobiDB-lite"/>
    </source>
</evidence>
<accession>A0A6A4IBS4</accession>
<reference evidence="2" key="1">
    <citation type="journal article" date="2019" name="Environ. Microbiol.">
        <title>Fungal ecological strategies reflected in gene transcription - a case study of two litter decomposers.</title>
        <authorList>
            <person name="Barbi F."/>
            <person name="Kohler A."/>
            <person name="Barry K."/>
            <person name="Baskaran P."/>
            <person name="Daum C."/>
            <person name="Fauchery L."/>
            <person name="Ihrmark K."/>
            <person name="Kuo A."/>
            <person name="LaButti K."/>
            <person name="Lipzen A."/>
            <person name="Morin E."/>
            <person name="Grigoriev I.V."/>
            <person name="Henrissat B."/>
            <person name="Lindahl B."/>
            <person name="Martin F."/>
        </authorList>
    </citation>
    <scope>NUCLEOTIDE SEQUENCE</scope>
    <source>
        <strain evidence="2">JB14</strain>
    </source>
</reference>
<gene>
    <name evidence="2" type="ORF">BT96DRAFT_986241</name>
</gene>
<keyword evidence="3" id="KW-1185">Reference proteome</keyword>
<protein>
    <submittedName>
        <fullName evidence="2">Uncharacterized protein</fullName>
    </submittedName>
</protein>
<feature type="region of interest" description="Disordered" evidence="1">
    <location>
        <begin position="152"/>
        <end position="181"/>
    </location>
</feature>
<feature type="compositionally biased region" description="Basic and acidic residues" evidence="1">
    <location>
        <begin position="172"/>
        <end position="181"/>
    </location>
</feature>
<dbReference type="EMBL" id="ML769393">
    <property type="protein sequence ID" value="KAE9408019.1"/>
    <property type="molecule type" value="Genomic_DNA"/>
</dbReference>
<dbReference type="AlphaFoldDB" id="A0A6A4IBS4"/>
<proteinExistence type="predicted"/>
<dbReference type="Proteomes" id="UP000799118">
    <property type="component" value="Unassembled WGS sequence"/>
</dbReference>